<accession>A0A379MNH6</accession>
<feature type="signal peptide" evidence="1">
    <location>
        <begin position="1"/>
        <end position="27"/>
    </location>
</feature>
<keyword evidence="1" id="KW-0732">Signal</keyword>
<keyword evidence="3" id="KW-1185">Reference proteome</keyword>
<evidence type="ECO:0000313" key="2">
    <source>
        <dbReference type="EMBL" id="SUE33103.1"/>
    </source>
</evidence>
<evidence type="ECO:0000313" key="3">
    <source>
        <dbReference type="Proteomes" id="UP000255233"/>
    </source>
</evidence>
<evidence type="ECO:0000256" key="1">
    <source>
        <dbReference type="SAM" id="SignalP"/>
    </source>
</evidence>
<dbReference type="EMBL" id="UGVL01000001">
    <property type="protein sequence ID" value="SUE33103.1"/>
    <property type="molecule type" value="Genomic_DNA"/>
</dbReference>
<name>A0A379MNH6_9BACT</name>
<feature type="chain" id="PRO_5017028544" evidence="1">
    <location>
        <begin position="28"/>
        <end position="290"/>
    </location>
</feature>
<dbReference type="RefSeq" id="WP_147288417.1">
    <property type="nucleotide sequence ID" value="NZ_CANTWR010000010.1"/>
</dbReference>
<organism evidence="2 3">
    <name type="scientific">Rikenella microfusus</name>
    <dbReference type="NCBI Taxonomy" id="28139"/>
    <lineage>
        <taxon>Bacteria</taxon>
        <taxon>Pseudomonadati</taxon>
        <taxon>Bacteroidota</taxon>
        <taxon>Bacteroidia</taxon>
        <taxon>Bacteroidales</taxon>
        <taxon>Rikenellaceae</taxon>
        <taxon>Rikenella</taxon>
    </lineage>
</organism>
<protein>
    <submittedName>
        <fullName evidence="2">Uncharacterized protein</fullName>
    </submittedName>
</protein>
<dbReference type="Proteomes" id="UP000255233">
    <property type="component" value="Unassembled WGS sequence"/>
</dbReference>
<reference evidence="2 3" key="1">
    <citation type="submission" date="2018-06" db="EMBL/GenBank/DDBJ databases">
        <authorList>
            <consortium name="Pathogen Informatics"/>
            <person name="Doyle S."/>
        </authorList>
    </citation>
    <scope>NUCLEOTIDE SEQUENCE [LARGE SCALE GENOMIC DNA]</scope>
    <source>
        <strain evidence="2 3">NCTC11190</strain>
    </source>
</reference>
<dbReference type="STRING" id="880526.GCA_000427365_01145"/>
<gene>
    <name evidence="2" type="ORF">NCTC11190_00298</name>
</gene>
<proteinExistence type="predicted"/>
<dbReference type="AlphaFoldDB" id="A0A379MNH6"/>
<sequence>MNAMNLKTACLSLLAGAALALAAPAHAQENGPATAAEIDKWVADVKFQFLPSPLQSDESNAAVVQGYFNKTPGFPLWLMMDMGGALPVDKDHFSVNSAEKDEDGVWVLDLSCVDSVNGFFKLNFAIDPEKGEAALKVATAADGDIAMYQGKIGPYEGPGMPDFRNEKKAEEAERTAAVLDRIVPALDFTVKLNSELYGNKSQVVVRPGNVQAWSPRKFDADGYTVVCCEKQNGVWYVRLQVGEPTAVSEAMYLDLAIDSWTGDTNFRLGLADKLRHNWRAIVDGQVQMPE</sequence>